<dbReference type="Proteomes" id="UP000694397">
    <property type="component" value="Chromosome 9"/>
</dbReference>
<feature type="region of interest" description="Disordered" evidence="1">
    <location>
        <begin position="229"/>
        <end position="255"/>
    </location>
</feature>
<dbReference type="AlphaFoldDB" id="A0A8C9VMU1"/>
<feature type="compositionally biased region" description="Polar residues" evidence="1">
    <location>
        <begin position="127"/>
        <end position="163"/>
    </location>
</feature>
<accession>A0A8C9VMU1</accession>
<reference evidence="2 3" key="1">
    <citation type="submission" date="2019-04" db="EMBL/GenBank/DDBJ databases">
        <authorList>
            <consortium name="Wellcome Sanger Institute Data Sharing"/>
        </authorList>
    </citation>
    <scope>NUCLEOTIDE SEQUENCE [LARGE SCALE GENOMIC DNA]</scope>
</reference>
<evidence type="ECO:0000313" key="2">
    <source>
        <dbReference type="Ensembl" id="ENSSFOP00015062300.1"/>
    </source>
</evidence>
<name>A0A8C9VMU1_SCLFO</name>
<feature type="compositionally biased region" description="Polar residues" evidence="1">
    <location>
        <begin position="244"/>
        <end position="255"/>
    </location>
</feature>
<reference evidence="2" key="3">
    <citation type="submission" date="2025-09" db="UniProtKB">
        <authorList>
            <consortium name="Ensembl"/>
        </authorList>
    </citation>
    <scope>IDENTIFICATION</scope>
</reference>
<feature type="region of interest" description="Disordered" evidence="1">
    <location>
        <begin position="117"/>
        <end position="176"/>
    </location>
</feature>
<organism evidence="2 3">
    <name type="scientific">Scleropages formosus</name>
    <name type="common">Asian bonytongue</name>
    <name type="synonym">Osteoglossum formosum</name>
    <dbReference type="NCBI Taxonomy" id="113540"/>
    <lineage>
        <taxon>Eukaryota</taxon>
        <taxon>Metazoa</taxon>
        <taxon>Chordata</taxon>
        <taxon>Craniata</taxon>
        <taxon>Vertebrata</taxon>
        <taxon>Euteleostomi</taxon>
        <taxon>Actinopterygii</taxon>
        <taxon>Neopterygii</taxon>
        <taxon>Teleostei</taxon>
        <taxon>Osteoglossocephala</taxon>
        <taxon>Osteoglossomorpha</taxon>
        <taxon>Osteoglossiformes</taxon>
        <taxon>Osteoglossidae</taxon>
        <taxon>Scleropages</taxon>
    </lineage>
</organism>
<protein>
    <submittedName>
        <fullName evidence="2">Uncharacterized protein</fullName>
    </submittedName>
</protein>
<evidence type="ECO:0000313" key="3">
    <source>
        <dbReference type="Proteomes" id="UP000694397"/>
    </source>
</evidence>
<sequence>MAPKKKQRVVFPQSQLGTGRQHLNEKYLTLPSRSYELKKDIFCSFTFLKLQVVQQKQRQLKTNFLSEGFSFKRSLIADVNKLVTGTLKKFRQLTDPGQYAKFSAICEEPFYLFQSMDPESPVPQDPVPSTSHQELTVAQADSATMTSSPQSSLHSQPGTSASARSHRSDPLTLQKVQMKRRLDFLSATKRELKKRQQEQVRKLKGKLKTPARITNQTIKRLLATLDRKNKEIRNPLYNGKRKSISGSGQAPRRSS</sequence>
<dbReference type="Ensembl" id="ENSSFOT00015060991.1">
    <property type="protein sequence ID" value="ENSSFOP00015062300.1"/>
    <property type="gene ID" value="ENSSFOG00015025076.1"/>
</dbReference>
<evidence type="ECO:0000256" key="1">
    <source>
        <dbReference type="SAM" id="MobiDB-lite"/>
    </source>
</evidence>
<keyword evidence="3" id="KW-1185">Reference proteome</keyword>
<reference evidence="2" key="2">
    <citation type="submission" date="2025-08" db="UniProtKB">
        <authorList>
            <consortium name="Ensembl"/>
        </authorList>
    </citation>
    <scope>IDENTIFICATION</scope>
</reference>
<proteinExistence type="predicted"/>